<sequence length="130" mass="14782">MIWILFLFILFLYLLLRQGNQAVDKSSYVPNPNGHWVNKGTDLDEEWAWWGPETNKISLYVSVLEEDGGYKILINDESPKNAIDFMDCDDKREAEIAVSVLTIYYTAFGNVTVSDLVGVDINKNLNGECI</sequence>
<name>A0A3M8ALB7_9BACL</name>
<accession>A0A3M8ALB7</accession>
<proteinExistence type="predicted"/>
<comment type="caution">
    <text evidence="2">The sequence shown here is derived from an EMBL/GenBank/DDBJ whole genome shotgun (WGS) entry which is preliminary data.</text>
</comment>
<dbReference type="RefSeq" id="WP_026558478.1">
    <property type="nucleotide sequence ID" value="NZ_BJOD01000098.1"/>
</dbReference>
<evidence type="ECO:0000313" key="4">
    <source>
        <dbReference type="Proteomes" id="UP000317180"/>
    </source>
</evidence>
<gene>
    <name evidence="1" type="ORF">BAG01nite_48360</name>
    <name evidence="2" type="ORF">EB820_19445</name>
</gene>
<dbReference type="AlphaFoldDB" id="A0A3M8ALB7"/>
<reference evidence="2 3" key="1">
    <citation type="submission" date="2018-10" db="EMBL/GenBank/DDBJ databases">
        <title>Phylogenomics of Brevibacillus.</title>
        <authorList>
            <person name="Dunlap C."/>
        </authorList>
    </citation>
    <scope>NUCLEOTIDE SEQUENCE [LARGE SCALE GENOMIC DNA]</scope>
    <source>
        <strain evidence="2 3">NRRL NRS 1219</strain>
    </source>
</reference>
<dbReference type="OrthoDB" id="9948035at2"/>
<dbReference type="Proteomes" id="UP000317180">
    <property type="component" value="Unassembled WGS sequence"/>
</dbReference>
<dbReference type="Proteomes" id="UP000276178">
    <property type="component" value="Unassembled WGS sequence"/>
</dbReference>
<dbReference type="EMBL" id="BJOD01000098">
    <property type="protein sequence ID" value="GED28734.1"/>
    <property type="molecule type" value="Genomic_DNA"/>
</dbReference>
<organism evidence="2 3">
    <name type="scientific">Brevibacillus agri</name>
    <dbReference type="NCBI Taxonomy" id="51101"/>
    <lineage>
        <taxon>Bacteria</taxon>
        <taxon>Bacillati</taxon>
        <taxon>Bacillota</taxon>
        <taxon>Bacilli</taxon>
        <taxon>Bacillales</taxon>
        <taxon>Paenibacillaceae</taxon>
        <taxon>Brevibacillus</taxon>
    </lineage>
</organism>
<evidence type="ECO:0000313" key="1">
    <source>
        <dbReference type="EMBL" id="GED28734.1"/>
    </source>
</evidence>
<reference evidence="1 4" key="2">
    <citation type="submission" date="2019-06" db="EMBL/GenBank/DDBJ databases">
        <title>Whole genome shotgun sequence of Brevibacillus agri NBRC 15538.</title>
        <authorList>
            <person name="Hosoyama A."/>
            <person name="Uohara A."/>
            <person name="Ohji S."/>
            <person name="Ichikawa N."/>
        </authorList>
    </citation>
    <scope>NUCLEOTIDE SEQUENCE [LARGE SCALE GENOMIC DNA]</scope>
    <source>
        <strain evidence="1 4">NBRC 15538</strain>
    </source>
</reference>
<protein>
    <submittedName>
        <fullName evidence="2">Uncharacterized protein</fullName>
    </submittedName>
</protein>
<keyword evidence="4" id="KW-1185">Reference proteome</keyword>
<dbReference type="EMBL" id="RHHN01000059">
    <property type="protein sequence ID" value="RNB51981.1"/>
    <property type="molecule type" value="Genomic_DNA"/>
</dbReference>
<evidence type="ECO:0000313" key="3">
    <source>
        <dbReference type="Proteomes" id="UP000276178"/>
    </source>
</evidence>
<evidence type="ECO:0000313" key="2">
    <source>
        <dbReference type="EMBL" id="RNB51981.1"/>
    </source>
</evidence>
<dbReference type="GeneID" id="82813563"/>